<comment type="caution">
    <text evidence="1">The sequence shown here is derived from an EMBL/GenBank/DDBJ whole genome shotgun (WGS) entry which is preliminary data.</text>
</comment>
<dbReference type="AlphaFoldDB" id="A0A6I2KU82"/>
<organism evidence="1 2">
    <name type="scientific">Duganella guangzhouensis</name>
    <dbReference type="NCBI Taxonomy" id="2666084"/>
    <lineage>
        <taxon>Bacteria</taxon>
        <taxon>Pseudomonadati</taxon>
        <taxon>Pseudomonadota</taxon>
        <taxon>Betaproteobacteria</taxon>
        <taxon>Burkholderiales</taxon>
        <taxon>Oxalobacteraceae</taxon>
        <taxon>Telluria group</taxon>
        <taxon>Duganella</taxon>
    </lineage>
</organism>
<accession>A0A6I2KU82</accession>
<evidence type="ECO:0000313" key="2">
    <source>
        <dbReference type="Proteomes" id="UP000433309"/>
    </source>
</evidence>
<proteinExistence type="predicted"/>
<keyword evidence="2" id="KW-1185">Reference proteome</keyword>
<dbReference type="EMBL" id="WKJK01000002">
    <property type="protein sequence ID" value="MRW89525.1"/>
    <property type="molecule type" value="Genomic_DNA"/>
</dbReference>
<dbReference type="RefSeq" id="WP_154374030.1">
    <property type="nucleotide sequence ID" value="NZ_WKJK01000002.1"/>
</dbReference>
<reference evidence="1 2" key="1">
    <citation type="submission" date="2019-11" db="EMBL/GenBank/DDBJ databases">
        <title>Novel species isolated from a subtropical stream in China.</title>
        <authorList>
            <person name="Lu H."/>
        </authorList>
    </citation>
    <scope>NUCLEOTIDE SEQUENCE [LARGE SCALE GENOMIC DNA]</scope>
    <source>
        <strain evidence="1 2">FT80W</strain>
    </source>
</reference>
<evidence type="ECO:0000313" key="1">
    <source>
        <dbReference type="EMBL" id="MRW89525.1"/>
    </source>
</evidence>
<sequence length="84" mass="9245">MPSASLPSRTTEPTLAEIQEEANDGPVYLSGEYGLTHVLMTIADYERILKGKLNIVELLWMPGTPDIDFVPPRSTEPLTPADFS</sequence>
<protein>
    <submittedName>
        <fullName evidence="1">Type II toxin-antitoxin system Phd/YefM family antitoxin</fullName>
    </submittedName>
</protein>
<dbReference type="Proteomes" id="UP000433309">
    <property type="component" value="Unassembled WGS sequence"/>
</dbReference>
<gene>
    <name evidence="1" type="ORF">GJ699_05965</name>
</gene>
<name>A0A6I2KU82_9BURK</name>